<dbReference type="EMBL" id="LSBA01000034">
    <property type="protein sequence ID" value="KXZ15626.1"/>
    <property type="molecule type" value="Genomic_DNA"/>
</dbReference>
<gene>
    <name evidence="4" type="ORF">AXI58_02530</name>
</gene>
<protein>
    <recommendedName>
        <fullName evidence="3">YncI copper-binding domain-containing protein</fullName>
    </recommendedName>
</protein>
<reference evidence="5" key="1">
    <citation type="submission" date="2016-02" db="EMBL/GenBank/DDBJ databases">
        <authorList>
            <person name="Dunlap C."/>
        </authorList>
    </citation>
    <scope>NUCLEOTIDE SEQUENCE [LARGE SCALE GENOMIC DNA]</scope>
    <source>
        <strain evidence="5">NRRL B-41092</strain>
    </source>
</reference>
<evidence type="ECO:0000256" key="1">
    <source>
        <dbReference type="SAM" id="Phobius"/>
    </source>
</evidence>
<evidence type="ECO:0000256" key="2">
    <source>
        <dbReference type="SAM" id="SignalP"/>
    </source>
</evidence>
<keyword evidence="1" id="KW-1133">Transmembrane helix</keyword>
<evidence type="ECO:0000313" key="5">
    <source>
        <dbReference type="Proteomes" id="UP000075430"/>
    </source>
</evidence>
<dbReference type="Gene3D" id="2.60.40.2230">
    <property type="entry name" value="Uncharacterised protein YcnI-like PF07987, DUF1775"/>
    <property type="match status" value="1"/>
</dbReference>
<dbReference type="OrthoDB" id="69896at2"/>
<name>A0A150F605_9BACI</name>
<dbReference type="InterPro" id="IPR038507">
    <property type="entry name" value="YcnI-like_sf"/>
</dbReference>
<comment type="caution">
    <text evidence="4">The sequence shown here is derived from an EMBL/GenBank/DDBJ whole genome shotgun (WGS) entry which is preliminary data.</text>
</comment>
<keyword evidence="2" id="KW-0732">Signal</keyword>
<keyword evidence="1" id="KW-0472">Membrane</keyword>
<proteinExistence type="predicted"/>
<dbReference type="Pfam" id="PF07987">
    <property type="entry name" value="DUF1775"/>
    <property type="match status" value="1"/>
</dbReference>
<dbReference type="CDD" id="cd08545">
    <property type="entry name" value="YcnI_like"/>
    <property type="match status" value="1"/>
</dbReference>
<dbReference type="STRING" id="1793963.AXI58_02530"/>
<dbReference type="Proteomes" id="UP000075430">
    <property type="component" value="Unassembled WGS sequence"/>
</dbReference>
<sequence>MLKKNALLFISAVIMSLVCFTASASAHVSVKPAESAAGSWETYTMKVPVEKNEPTTKVVLKMPAGVEFQQYQPIPGWKTSVSKHDDKNVSVTWEATAGGIKPGQFQQFTFVAKNPEKTEDAAWDAYQYYKDGSIVEWTGDEKADTPHSITKITKAANVTDAHGASQTKEESKSGTSALDIAAIVLSAAAIILSIAALLKKKRA</sequence>
<keyword evidence="1" id="KW-0812">Transmembrane</keyword>
<dbReference type="RefSeq" id="WP_061522815.1">
    <property type="nucleotide sequence ID" value="NZ_JARLZY010000024.1"/>
</dbReference>
<feature type="chain" id="PRO_5007561358" description="YncI copper-binding domain-containing protein" evidence="2">
    <location>
        <begin position="27"/>
        <end position="203"/>
    </location>
</feature>
<dbReference type="InterPro" id="IPR012533">
    <property type="entry name" value="YcnI-copper_dom"/>
</dbReference>
<feature type="signal peptide" evidence="2">
    <location>
        <begin position="1"/>
        <end position="26"/>
    </location>
</feature>
<accession>A0A150F605</accession>
<evidence type="ECO:0000259" key="3">
    <source>
        <dbReference type="Pfam" id="PF07987"/>
    </source>
</evidence>
<dbReference type="AlphaFoldDB" id="A0A150F605"/>
<feature type="transmembrane region" description="Helical" evidence="1">
    <location>
        <begin position="180"/>
        <end position="198"/>
    </location>
</feature>
<keyword evidence="5" id="KW-1185">Reference proteome</keyword>
<evidence type="ECO:0000313" key="4">
    <source>
        <dbReference type="EMBL" id="KXZ15626.1"/>
    </source>
</evidence>
<feature type="domain" description="YncI copper-binding" evidence="3">
    <location>
        <begin position="27"/>
        <end position="144"/>
    </location>
</feature>
<organism evidence="4 5">
    <name type="scientific">Bacillus nakamurai</name>
    <dbReference type="NCBI Taxonomy" id="1793963"/>
    <lineage>
        <taxon>Bacteria</taxon>
        <taxon>Bacillati</taxon>
        <taxon>Bacillota</taxon>
        <taxon>Bacilli</taxon>
        <taxon>Bacillales</taxon>
        <taxon>Bacillaceae</taxon>
        <taxon>Bacillus</taxon>
    </lineage>
</organism>